<keyword evidence="2" id="KW-0560">Oxidoreductase</keyword>
<dbReference type="PANTHER" id="PTHR43070">
    <property type="match status" value="1"/>
</dbReference>
<sequence length="78" mass="8207">RYTGALTIAEGKVTAKVGLAYATQGDALANLTPGDNIFVINSQWYSDNALVIQGPGAGKEVTAAGVHSDLYWLVQNLK</sequence>
<gene>
    <name evidence="4" type="ORF">GMD42_13500</name>
</gene>
<reference evidence="4 5" key="1">
    <citation type="journal article" date="2019" name="Nat. Med.">
        <title>A library of human gut bacterial isolates paired with longitudinal multiomics data enables mechanistic microbiome research.</title>
        <authorList>
            <person name="Poyet M."/>
            <person name="Groussin M."/>
            <person name="Gibbons S.M."/>
            <person name="Avila-Pacheco J."/>
            <person name="Jiang X."/>
            <person name="Kearney S.M."/>
            <person name="Perrotta A.R."/>
            <person name="Berdy B."/>
            <person name="Zhao S."/>
            <person name="Lieberman T.D."/>
            <person name="Swanson P.K."/>
            <person name="Smith M."/>
            <person name="Roesemann S."/>
            <person name="Alexander J.E."/>
            <person name="Rich S.A."/>
            <person name="Livny J."/>
            <person name="Vlamakis H."/>
            <person name="Clish C."/>
            <person name="Bullock K."/>
            <person name="Deik A."/>
            <person name="Scott J."/>
            <person name="Pierce K.A."/>
            <person name="Xavier R.J."/>
            <person name="Alm E.J."/>
        </authorList>
    </citation>
    <scope>NUCLEOTIDE SEQUENCE [LARGE SCALE GENOMIC DNA]</scope>
    <source>
        <strain evidence="4 5">BIOML-A2</strain>
    </source>
</reference>
<dbReference type="SUPFAM" id="SSF55347">
    <property type="entry name" value="Glyceraldehyde-3-phosphate dehydrogenase-like, C-terminal domain"/>
    <property type="match status" value="1"/>
</dbReference>
<dbReference type="PANTHER" id="PTHR43070:SF3">
    <property type="entry name" value="HOMOSERINE DEHYDROGENASE"/>
    <property type="match status" value="1"/>
</dbReference>
<dbReference type="InterPro" id="IPR001342">
    <property type="entry name" value="HDH_cat"/>
</dbReference>
<evidence type="ECO:0000259" key="3">
    <source>
        <dbReference type="Pfam" id="PF00742"/>
    </source>
</evidence>
<feature type="domain" description="Homoserine dehydrogenase catalytic" evidence="3">
    <location>
        <begin position="9"/>
        <end position="70"/>
    </location>
</feature>
<dbReference type="RefSeq" id="WP_155177897.1">
    <property type="nucleotide sequence ID" value="NZ_WNCL01000118.1"/>
</dbReference>
<dbReference type="Gene3D" id="3.40.50.720">
    <property type="entry name" value="NAD(P)-binding Rossmann-like Domain"/>
    <property type="match status" value="1"/>
</dbReference>
<dbReference type="AlphaFoldDB" id="A0A844LJE2"/>
<dbReference type="InterPro" id="IPR011147">
    <property type="entry name" value="Bifunc_Aspkin/hSer_DH"/>
</dbReference>
<organism evidence="4 5">
    <name type="scientific">Parasutterella excrementihominis</name>
    <dbReference type="NCBI Taxonomy" id="487175"/>
    <lineage>
        <taxon>Bacteria</taxon>
        <taxon>Pseudomonadati</taxon>
        <taxon>Pseudomonadota</taxon>
        <taxon>Betaproteobacteria</taxon>
        <taxon>Burkholderiales</taxon>
        <taxon>Sutterellaceae</taxon>
        <taxon>Parasutterella</taxon>
    </lineage>
</organism>
<evidence type="ECO:0000313" key="4">
    <source>
        <dbReference type="EMBL" id="MTU44569.1"/>
    </source>
</evidence>
<evidence type="ECO:0000256" key="2">
    <source>
        <dbReference type="ARBA" id="ARBA00023002"/>
    </source>
</evidence>
<proteinExistence type="predicted"/>
<protein>
    <recommendedName>
        <fullName evidence="3">Homoserine dehydrogenase catalytic domain-containing protein</fullName>
    </recommendedName>
</protein>
<evidence type="ECO:0000256" key="1">
    <source>
        <dbReference type="ARBA" id="ARBA00022857"/>
    </source>
</evidence>
<feature type="non-terminal residue" evidence="4">
    <location>
        <position position="1"/>
    </location>
</feature>
<dbReference type="Gene3D" id="3.30.360.10">
    <property type="entry name" value="Dihydrodipicolinate Reductase, domain 2"/>
    <property type="match status" value="1"/>
</dbReference>
<dbReference type="GO" id="GO:0009067">
    <property type="term" value="P:aspartate family amino acid biosynthetic process"/>
    <property type="evidence" value="ECO:0007669"/>
    <property type="project" value="InterPro"/>
</dbReference>
<dbReference type="Proteomes" id="UP000462362">
    <property type="component" value="Unassembled WGS sequence"/>
</dbReference>
<accession>A0A844LJE2</accession>
<dbReference type="EMBL" id="WNCL01000118">
    <property type="protein sequence ID" value="MTU44569.1"/>
    <property type="molecule type" value="Genomic_DNA"/>
</dbReference>
<keyword evidence="1" id="KW-0521">NADP</keyword>
<evidence type="ECO:0000313" key="5">
    <source>
        <dbReference type="Proteomes" id="UP000462362"/>
    </source>
</evidence>
<dbReference type="Pfam" id="PF00742">
    <property type="entry name" value="Homoserine_dh"/>
    <property type="match status" value="1"/>
</dbReference>
<dbReference type="GO" id="GO:0004412">
    <property type="term" value="F:homoserine dehydrogenase activity"/>
    <property type="evidence" value="ECO:0007669"/>
    <property type="project" value="InterPro"/>
</dbReference>
<comment type="caution">
    <text evidence="4">The sequence shown here is derived from an EMBL/GenBank/DDBJ whole genome shotgun (WGS) entry which is preliminary data.</text>
</comment>
<name>A0A844LJE2_9BURK</name>